<feature type="region of interest" description="Disordered" evidence="1">
    <location>
        <begin position="61"/>
        <end position="119"/>
    </location>
</feature>
<keyword evidence="3" id="KW-1185">Reference proteome</keyword>
<proteinExistence type="predicted"/>
<dbReference type="AlphaFoldDB" id="A0A2T2P611"/>
<feature type="compositionally biased region" description="Low complexity" evidence="1">
    <location>
        <begin position="69"/>
        <end position="99"/>
    </location>
</feature>
<evidence type="ECO:0000313" key="3">
    <source>
        <dbReference type="Proteomes" id="UP000240883"/>
    </source>
</evidence>
<name>A0A2T2P611_CORCC</name>
<feature type="region of interest" description="Disordered" evidence="1">
    <location>
        <begin position="1"/>
        <end position="28"/>
    </location>
</feature>
<sequence>MSRPHADRERGTAGGGRLRHSDGHDHPLPLRLRADIVVGGAAATAATVQAVCRLPSAVRRAPWHDGRAAQHPRARVPAPAQRQQGQQQQQQQQQQQHQGAHWKWRRVTVNNQGRVQCRA</sequence>
<feature type="compositionally biased region" description="Basic and acidic residues" evidence="1">
    <location>
        <begin position="19"/>
        <end position="28"/>
    </location>
</feature>
<evidence type="ECO:0000313" key="2">
    <source>
        <dbReference type="EMBL" id="PSN73124.1"/>
    </source>
</evidence>
<organism evidence="2 3">
    <name type="scientific">Corynespora cassiicola Philippines</name>
    <dbReference type="NCBI Taxonomy" id="1448308"/>
    <lineage>
        <taxon>Eukaryota</taxon>
        <taxon>Fungi</taxon>
        <taxon>Dikarya</taxon>
        <taxon>Ascomycota</taxon>
        <taxon>Pezizomycotina</taxon>
        <taxon>Dothideomycetes</taxon>
        <taxon>Pleosporomycetidae</taxon>
        <taxon>Pleosporales</taxon>
        <taxon>Corynesporascaceae</taxon>
        <taxon>Corynespora</taxon>
    </lineage>
</organism>
<dbReference type="Proteomes" id="UP000240883">
    <property type="component" value="Unassembled WGS sequence"/>
</dbReference>
<accession>A0A2T2P611</accession>
<dbReference type="EMBL" id="KZ678129">
    <property type="protein sequence ID" value="PSN73124.1"/>
    <property type="molecule type" value="Genomic_DNA"/>
</dbReference>
<gene>
    <name evidence="2" type="ORF">BS50DRAFT_582705</name>
</gene>
<feature type="compositionally biased region" description="Polar residues" evidence="1">
    <location>
        <begin position="108"/>
        <end position="119"/>
    </location>
</feature>
<protein>
    <submittedName>
        <fullName evidence="2">Uncharacterized protein</fullName>
    </submittedName>
</protein>
<feature type="compositionally biased region" description="Basic and acidic residues" evidence="1">
    <location>
        <begin position="1"/>
        <end position="11"/>
    </location>
</feature>
<evidence type="ECO:0000256" key="1">
    <source>
        <dbReference type="SAM" id="MobiDB-lite"/>
    </source>
</evidence>
<reference evidence="2 3" key="1">
    <citation type="journal article" date="2018" name="Front. Microbiol.">
        <title>Genome-Wide Analysis of Corynespora cassiicola Leaf Fall Disease Putative Effectors.</title>
        <authorList>
            <person name="Lopez D."/>
            <person name="Ribeiro S."/>
            <person name="Label P."/>
            <person name="Fumanal B."/>
            <person name="Venisse J.S."/>
            <person name="Kohler A."/>
            <person name="de Oliveira R.R."/>
            <person name="Labutti K."/>
            <person name="Lipzen A."/>
            <person name="Lail K."/>
            <person name="Bauer D."/>
            <person name="Ohm R.A."/>
            <person name="Barry K.W."/>
            <person name="Spatafora J."/>
            <person name="Grigoriev I.V."/>
            <person name="Martin F.M."/>
            <person name="Pujade-Renaud V."/>
        </authorList>
    </citation>
    <scope>NUCLEOTIDE SEQUENCE [LARGE SCALE GENOMIC DNA]</scope>
    <source>
        <strain evidence="2 3">Philippines</strain>
    </source>
</reference>